<dbReference type="AlphaFoldDB" id="A0A096XU99"/>
<reference evidence="2" key="1">
    <citation type="submission" date="2013-09" db="EMBL/GenBank/DDBJ databases">
        <title>Emergence of vanG-mediated vancomycin-resistant Streptococcus agalactiae and Streptococcus anginosus.</title>
        <authorList>
            <person name="Beall B."/>
            <person name="Sammons S."/>
            <person name="Frace M."/>
            <person name="Knipe K."/>
            <person name="Srinivasan V."/>
        </authorList>
    </citation>
    <scope>NUCLEOTIDE SEQUENCE</scope>
    <source>
        <strain evidence="2">9056</strain>
    </source>
</reference>
<feature type="domain" description="DUF6664" evidence="1">
    <location>
        <begin position="11"/>
        <end position="115"/>
    </location>
</feature>
<protein>
    <recommendedName>
        <fullName evidence="1">DUF6664 domain-containing protein</fullName>
    </recommendedName>
</protein>
<dbReference type="InterPro" id="IPR046605">
    <property type="entry name" value="DUF6664"/>
</dbReference>
<accession>A0A096XU99</accession>
<sequence>MSEVKGVLDNFRFETFVDVHSNIFAEYLSSVIAKLPKENPKYRSTEERIEELYKEYPKVMEALDTEKPSDLSEQECKALIEVLELQNRLSDMQQEAIYFRGCYDSVGYLKKAGIL</sequence>
<evidence type="ECO:0000313" key="2">
    <source>
        <dbReference type="EMBL" id="AIK22047.1"/>
    </source>
</evidence>
<organism evidence="2">
    <name type="scientific">Streptococcus agalactiae</name>
    <dbReference type="NCBI Taxonomy" id="1311"/>
    <lineage>
        <taxon>Bacteria</taxon>
        <taxon>Bacillati</taxon>
        <taxon>Bacillota</taxon>
        <taxon>Bacilli</taxon>
        <taxon>Lactobacillales</taxon>
        <taxon>Streptococcaceae</taxon>
        <taxon>Streptococcus</taxon>
    </lineage>
</organism>
<proteinExistence type="predicted"/>
<name>A0A096XU99_STRAG</name>
<dbReference type="Pfam" id="PF20369">
    <property type="entry name" value="DUF6664"/>
    <property type="match status" value="1"/>
</dbReference>
<dbReference type="EMBL" id="KF704242">
    <property type="protein sequence ID" value="AIK22047.1"/>
    <property type="molecule type" value="Genomic_DNA"/>
</dbReference>
<evidence type="ECO:0000259" key="1">
    <source>
        <dbReference type="Pfam" id="PF20369"/>
    </source>
</evidence>